<dbReference type="PANTHER" id="PTHR23105">
    <property type="entry name" value="RIBOSOMAL PROTEIN L7AE FAMILY MEMBER"/>
    <property type="match status" value="1"/>
</dbReference>
<name>A0A816K083_BRANA</name>
<evidence type="ECO:0000256" key="2">
    <source>
        <dbReference type="ARBA" id="ARBA00022980"/>
    </source>
</evidence>
<evidence type="ECO:0000256" key="3">
    <source>
        <dbReference type="ARBA" id="ARBA00023274"/>
    </source>
</evidence>
<feature type="domain" description="Ribosomal protein eL8/eL30/eS12/Gadd45" evidence="5">
    <location>
        <begin position="156"/>
        <end position="206"/>
    </location>
</feature>
<dbReference type="InterPro" id="IPR018492">
    <property type="entry name" value="Ribosomal_eL8/Nhp2"/>
</dbReference>
<comment type="similarity">
    <text evidence="1 4">Belongs to the eukaryotic ribosomal protein eL8 family.</text>
</comment>
<accession>A0A816K083</accession>
<dbReference type="InterPro" id="IPR004038">
    <property type="entry name" value="Ribosomal_eL8/eL30/eS12/Gad45"/>
</dbReference>
<feature type="non-terminal residue" evidence="6">
    <location>
        <position position="1"/>
    </location>
</feature>
<proteinExistence type="inferred from homology"/>
<sequence length="225" mass="25261">VSVLRRLELLISGENRWVSRLRYRRLVESSGPKVSTESVTPDSPGQLNPKSIDLSEKSKAIVESSAGDASGFLQSSLLHVSPDYEFSFVLSLYLNGYSIGKPSEAVKQTSFRDAPKVLHPYDGVFATQLFKVLMKYRPEDKAAKKDRLLKKAQAEAEGKPSESKKPIVVKYGLNHMTYLSEQNKAQIVVIAHDVDPIELVVWFLHFAERWKCLTALSKANLVLER</sequence>
<dbReference type="PRINTS" id="PR00881">
    <property type="entry name" value="L7ARS6FAMILY"/>
</dbReference>
<dbReference type="AlphaFoldDB" id="A0A816K083"/>
<reference evidence="6" key="1">
    <citation type="submission" date="2021-01" db="EMBL/GenBank/DDBJ databases">
        <authorList>
            <consortium name="Genoscope - CEA"/>
            <person name="William W."/>
        </authorList>
    </citation>
    <scope>NUCLEOTIDE SEQUENCE</scope>
</reference>
<dbReference type="InterPro" id="IPR029064">
    <property type="entry name" value="Ribosomal_eL30-like_sf"/>
</dbReference>
<dbReference type="Proteomes" id="UP001295469">
    <property type="component" value="Chromosome C04"/>
</dbReference>
<keyword evidence="3 4" id="KW-0687">Ribonucleoprotein</keyword>
<dbReference type="Pfam" id="PF01248">
    <property type="entry name" value="Ribosomal_L7Ae"/>
    <property type="match status" value="1"/>
</dbReference>
<keyword evidence="2 4" id="KW-0689">Ribosomal protein</keyword>
<dbReference type="InterPro" id="IPR050257">
    <property type="entry name" value="eL8/uL1-like"/>
</dbReference>
<evidence type="ECO:0000259" key="5">
    <source>
        <dbReference type="Pfam" id="PF01248"/>
    </source>
</evidence>
<evidence type="ECO:0000256" key="1">
    <source>
        <dbReference type="ARBA" id="ARBA00007337"/>
    </source>
</evidence>
<dbReference type="SUPFAM" id="SSF55315">
    <property type="entry name" value="L30e-like"/>
    <property type="match status" value="1"/>
</dbReference>
<dbReference type="EMBL" id="HG994368">
    <property type="protein sequence ID" value="CAF1857187.1"/>
    <property type="molecule type" value="Genomic_DNA"/>
</dbReference>
<evidence type="ECO:0000313" key="6">
    <source>
        <dbReference type="EMBL" id="CAF1857187.1"/>
    </source>
</evidence>
<evidence type="ECO:0000256" key="4">
    <source>
        <dbReference type="RuleBase" id="RU367042"/>
    </source>
</evidence>
<protein>
    <recommendedName>
        <fullName evidence="4">60S ribosomal protein L7a</fullName>
    </recommendedName>
</protein>
<comment type="function">
    <text evidence="4">Component of the ribosome.</text>
</comment>
<dbReference type="PRINTS" id="PR00882">
    <property type="entry name" value="RIBOSOMALL7A"/>
</dbReference>
<dbReference type="InterPro" id="IPR001921">
    <property type="entry name" value="Ribosomal_eL8_euk"/>
</dbReference>
<dbReference type="GO" id="GO:0003723">
    <property type="term" value="F:RNA binding"/>
    <property type="evidence" value="ECO:0007669"/>
    <property type="project" value="UniProtKB-UniRule"/>
</dbReference>
<dbReference type="GO" id="GO:0022625">
    <property type="term" value="C:cytosolic large ribosomal subunit"/>
    <property type="evidence" value="ECO:0007669"/>
    <property type="project" value="UniProtKB-UniRule"/>
</dbReference>
<organism evidence="6">
    <name type="scientific">Brassica napus</name>
    <name type="common">Rape</name>
    <dbReference type="NCBI Taxonomy" id="3708"/>
    <lineage>
        <taxon>Eukaryota</taxon>
        <taxon>Viridiplantae</taxon>
        <taxon>Streptophyta</taxon>
        <taxon>Embryophyta</taxon>
        <taxon>Tracheophyta</taxon>
        <taxon>Spermatophyta</taxon>
        <taxon>Magnoliopsida</taxon>
        <taxon>eudicotyledons</taxon>
        <taxon>Gunneridae</taxon>
        <taxon>Pentapetalae</taxon>
        <taxon>rosids</taxon>
        <taxon>malvids</taxon>
        <taxon>Brassicales</taxon>
        <taxon>Brassicaceae</taxon>
        <taxon>Brassiceae</taxon>
        <taxon>Brassica</taxon>
    </lineage>
</organism>
<gene>
    <name evidence="6" type="ORF">DARMORV10_C04P42890.1</name>
</gene>
<dbReference type="Gene3D" id="3.30.1330.30">
    <property type="match status" value="1"/>
</dbReference>